<dbReference type="PROSITE" id="PS50967">
    <property type="entry name" value="HRDC"/>
    <property type="match status" value="1"/>
</dbReference>
<dbReference type="SMART" id="SM00487">
    <property type="entry name" value="DEXDc"/>
    <property type="match status" value="1"/>
</dbReference>
<dbReference type="GO" id="GO:0030894">
    <property type="term" value="C:replisome"/>
    <property type="evidence" value="ECO:0007669"/>
    <property type="project" value="TreeGrafter"/>
</dbReference>
<keyword evidence="12" id="KW-0233">DNA recombination</keyword>
<dbReference type="InterPro" id="IPR018982">
    <property type="entry name" value="RQC_domain"/>
</dbReference>
<dbReference type="Pfam" id="PF09382">
    <property type="entry name" value="RQC"/>
    <property type="match status" value="1"/>
</dbReference>
<evidence type="ECO:0000256" key="9">
    <source>
        <dbReference type="ARBA" id="ARBA00022833"/>
    </source>
</evidence>
<evidence type="ECO:0000259" key="17">
    <source>
        <dbReference type="PROSITE" id="PS50967"/>
    </source>
</evidence>
<dbReference type="GO" id="GO:0005524">
    <property type="term" value="F:ATP binding"/>
    <property type="evidence" value="ECO:0007669"/>
    <property type="project" value="UniProtKB-KW"/>
</dbReference>
<dbReference type="Proteomes" id="UP000321523">
    <property type="component" value="Unassembled WGS sequence"/>
</dbReference>
<dbReference type="Gene3D" id="1.10.10.10">
    <property type="entry name" value="Winged helix-like DNA-binding domain superfamily/Winged helix DNA-binding domain"/>
    <property type="match status" value="1"/>
</dbReference>
<keyword evidence="9" id="KW-0862">Zinc</keyword>
<comment type="cofactor">
    <cofactor evidence="2">
        <name>Zn(2+)</name>
        <dbReference type="ChEBI" id="CHEBI:29105"/>
    </cofactor>
</comment>
<dbReference type="Pfam" id="PF00271">
    <property type="entry name" value="Helicase_C"/>
    <property type="match status" value="1"/>
</dbReference>
<dbReference type="PROSITE" id="PS51194">
    <property type="entry name" value="HELICASE_CTER"/>
    <property type="match status" value="1"/>
</dbReference>
<dbReference type="InterPro" id="IPR010997">
    <property type="entry name" value="HRDC-like_sf"/>
</dbReference>
<dbReference type="GO" id="GO:0046872">
    <property type="term" value="F:metal ion binding"/>
    <property type="evidence" value="ECO:0007669"/>
    <property type="project" value="UniProtKB-KW"/>
</dbReference>
<dbReference type="RefSeq" id="WP_211099260.1">
    <property type="nucleotide sequence ID" value="NZ_BJYZ01000009.1"/>
</dbReference>
<dbReference type="GO" id="GO:0006260">
    <property type="term" value="P:DNA replication"/>
    <property type="evidence" value="ECO:0007669"/>
    <property type="project" value="InterPro"/>
</dbReference>
<dbReference type="FunFam" id="3.40.50.300:FF:000296">
    <property type="entry name" value="ATP-dependent DNA helicase RecQ"/>
    <property type="match status" value="1"/>
</dbReference>
<dbReference type="NCBIfam" id="TIGR01389">
    <property type="entry name" value="recQ"/>
    <property type="match status" value="1"/>
</dbReference>
<dbReference type="SMART" id="SM00956">
    <property type="entry name" value="RQC"/>
    <property type="match status" value="1"/>
</dbReference>
<dbReference type="PANTHER" id="PTHR13710">
    <property type="entry name" value="DNA HELICASE RECQ FAMILY MEMBER"/>
    <property type="match status" value="1"/>
</dbReference>
<evidence type="ECO:0000256" key="8">
    <source>
        <dbReference type="ARBA" id="ARBA00022806"/>
    </source>
</evidence>
<evidence type="ECO:0000256" key="14">
    <source>
        <dbReference type="ARBA" id="ARBA00023235"/>
    </source>
</evidence>
<evidence type="ECO:0000256" key="6">
    <source>
        <dbReference type="ARBA" id="ARBA00022763"/>
    </source>
</evidence>
<comment type="catalytic activity">
    <reaction evidence="15">
        <text>Couples ATP hydrolysis with the unwinding of duplex DNA by translocating in the 3'-5' direction.</text>
        <dbReference type="EC" id="5.6.2.4"/>
    </reaction>
</comment>
<dbReference type="FunFam" id="1.10.10.10:FF:000175">
    <property type="entry name" value="ATP-dependent DNA helicase RecQ"/>
    <property type="match status" value="1"/>
</dbReference>
<evidence type="ECO:0000256" key="11">
    <source>
        <dbReference type="ARBA" id="ARBA00023125"/>
    </source>
</evidence>
<evidence type="ECO:0000256" key="1">
    <source>
        <dbReference type="ARBA" id="ARBA00001946"/>
    </source>
</evidence>
<dbReference type="CDD" id="cd17920">
    <property type="entry name" value="DEXHc_RecQ"/>
    <property type="match status" value="1"/>
</dbReference>
<dbReference type="InterPro" id="IPR004589">
    <property type="entry name" value="DNA_helicase_ATP-dep_RecQ"/>
</dbReference>
<comment type="similarity">
    <text evidence="3">Belongs to the helicase family. RecQ subfamily.</text>
</comment>
<dbReference type="Gene3D" id="3.40.50.300">
    <property type="entry name" value="P-loop containing nucleotide triphosphate hydrolases"/>
    <property type="match status" value="2"/>
</dbReference>
<keyword evidence="14" id="KW-0413">Isomerase</keyword>
<evidence type="ECO:0000256" key="5">
    <source>
        <dbReference type="ARBA" id="ARBA00022741"/>
    </source>
</evidence>
<dbReference type="Pfam" id="PF16124">
    <property type="entry name" value="RecQ_Zn_bind"/>
    <property type="match status" value="1"/>
</dbReference>
<dbReference type="NCBIfam" id="TIGR00614">
    <property type="entry name" value="recQ_fam"/>
    <property type="match status" value="1"/>
</dbReference>
<dbReference type="InterPro" id="IPR001650">
    <property type="entry name" value="Helicase_C-like"/>
</dbReference>
<dbReference type="InterPro" id="IPR032284">
    <property type="entry name" value="RecQ_Zn-bd"/>
</dbReference>
<evidence type="ECO:0000256" key="3">
    <source>
        <dbReference type="ARBA" id="ARBA00005446"/>
    </source>
</evidence>
<dbReference type="Gene3D" id="1.10.150.80">
    <property type="entry name" value="HRDC domain"/>
    <property type="match status" value="1"/>
</dbReference>
<dbReference type="EC" id="5.6.2.4" evidence="16"/>
<comment type="caution">
    <text evidence="20">The sequence shown here is derived from an EMBL/GenBank/DDBJ whole genome shotgun (WGS) entry which is preliminary data.</text>
</comment>
<dbReference type="GO" id="GO:0009378">
    <property type="term" value="F:four-way junction helicase activity"/>
    <property type="evidence" value="ECO:0007669"/>
    <property type="project" value="TreeGrafter"/>
</dbReference>
<evidence type="ECO:0000313" key="20">
    <source>
        <dbReference type="EMBL" id="GEO38082.1"/>
    </source>
</evidence>
<evidence type="ECO:0000256" key="7">
    <source>
        <dbReference type="ARBA" id="ARBA00022801"/>
    </source>
</evidence>
<dbReference type="InterPro" id="IPR014001">
    <property type="entry name" value="Helicase_ATP-bd"/>
</dbReference>
<feature type="domain" description="Helicase C-terminal" evidence="19">
    <location>
        <begin position="226"/>
        <end position="373"/>
    </location>
</feature>
<proteinExistence type="inferred from homology"/>
<keyword evidence="10" id="KW-0067">ATP-binding</keyword>
<dbReference type="Pfam" id="PF00270">
    <property type="entry name" value="DEAD"/>
    <property type="match status" value="1"/>
</dbReference>
<keyword evidence="5" id="KW-0547">Nucleotide-binding</keyword>
<dbReference type="AlphaFoldDB" id="A0A512DNM6"/>
<dbReference type="GO" id="GO:0043138">
    <property type="term" value="F:3'-5' DNA helicase activity"/>
    <property type="evidence" value="ECO:0007669"/>
    <property type="project" value="UniProtKB-EC"/>
</dbReference>
<evidence type="ECO:0000256" key="15">
    <source>
        <dbReference type="ARBA" id="ARBA00034617"/>
    </source>
</evidence>
<dbReference type="GO" id="GO:0003677">
    <property type="term" value="F:DNA binding"/>
    <property type="evidence" value="ECO:0007669"/>
    <property type="project" value="UniProtKB-KW"/>
</dbReference>
<reference evidence="20 21" key="1">
    <citation type="submission" date="2019-07" db="EMBL/GenBank/DDBJ databases">
        <title>Whole genome shotgun sequence of Skermanella aerolata NBRC 106429.</title>
        <authorList>
            <person name="Hosoyama A."/>
            <person name="Uohara A."/>
            <person name="Ohji S."/>
            <person name="Ichikawa N."/>
        </authorList>
    </citation>
    <scope>NUCLEOTIDE SEQUENCE [LARGE SCALE GENOMIC DNA]</scope>
    <source>
        <strain evidence="20 21">NBRC 106429</strain>
    </source>
</reference>
<sequence>MSQALSIKSRDAALETLRRVYGYDAFRGQQAGIIDHMIAGGDAMVLMPTGGGKSLCFQIPALVRPGVAVVVSPLIALMRDQVDALRQVGVNAAYLNSSLDWRDAVEIERQVERGELDLIYVAPERLVTPRFLDLLERSKVCLFALDEAHCVSQWGHDFRPEYLQLSILHERFPTIPRIALTATADAQTRADIQARLNLGDAKVFIDSFDRPNITYRVLPKQEAKRQLWAFIKTHHAEDAGIVYCLSRAKVDETATWLAAQGREVVPYHAGLDARTREANQDRFIKGEGVIVVATVAFGMGIDKPNVRFVAHLDLPKSMEAYYQETGRAGRDGLPADAWMAYGLSDVVAMRQMLESSEAPPEIKRIEKHKLEALIGFCETAACRRQVLLNYFGEVLPEPCGNCDTCLEPVETFDGSIAAQKALAAVYRTGQMFGTGHLIDVLRGTMTEKIEKFRHDQIKTFGVGADMSKQEWGSVYRQLVAAGYLTVDHEGYGALHLTKSAAPVLKGQQSVRLRRDNQAAVKKSLRAQRGSRSGSSAPAVLSQADDDLWHKLKACRLELARTQGVPPYVIFHDSTLLEMVRQKPRDPYRMGQLPGVGTSKLDRYGDAFLAVIRQTV</sequence>
<evidence type="ECO:0000313" key="21">
    <source>
        <dbReference type="Proteomes" id="UP000321523"/>
    </source>
</evidence>
<dbReference type="InterPro" id="IPR044876">
    <property type="entry name" value="HRDC_dom_sf"/>
</dbReference>
<dbReference type="InterPro" id="IPR036388">
    <property type="entry name" value="WH-like_DNA-bd_sf"/>
</dbReference>
<evidence type="ECO:0000259" key="19">
    <source>
        <dbReference type="PROSITE" id="PS51194"/>
    </source>
</evidence>
<feature type="domain" description="HRDC" evidence="17">
    <location>
        <begin position="541"/>
        <end position="615"/>
    </location>
</feature>
<keyword evidence="13" id="KW-0234">DNA repair</keyword>
<dbReference type="PROSITE" id="PS51192">
    <property type="entry name" value="HELICASE_ATP_BIND_1"/>
    <property type="match status" value="1"/>
</dbReference>
<dbReference type="Pfam" id="PF00570">
    <property type="entry name" value="HRDC"/>
    <property type="match status" value="1"/>
</dbReference>
<dbReference type="GO" id="GO:0006281">
    <property type="term" value="P:DNA repair"/>
    <property type="evidence" value="ECO:0007669"/>
    <property type="project" value="UniProtKB-KW"/>
</dbReference>
<dbReference type="InterPro" id="IPR006293">
    <property type="entry name" value="DNA_helicase_ATP-dep_RecQ_bac"/>
</dbReference>
<evidence type="ECO:0000256" key="13">
    <source>
        <dbReference type="ARBA" id="ARBA00023204"/>
    </source>
</evidence>
<dbReference type="SUPFAM" id="SSF52540">
    <property type="entry name" value="P-loop containing nucleoside triphosphate hydrolases"/>
    <property type="match status" value="2"/>
</dbReference>
<dbReference type="GO" id="GO:0005737">
    <property type="term" value="C:cytoplasm"/>
    <property type="evidence" value="ECO:0007669"/>
    <property type="project" value="TreeGrafter"/>
</dbReference>
<dbReference type="InterPro" id="IPR002121">
    <property type="entry name" value="HRDC_dom"/>
</dbReference>
<evidence type="ECO:0000256" key="12">
    <source>
        <dbReference type="ARBA" id="ARBA00023172"/>
    </source>
</evidence>
<keyword evidence="11" id="KW-0238">DNA-binding</keyword>
<dbReference type="InterPro" id="IPR011545">
    <property type="entry name" value="DEAD/DEAH_box_helicase_dom"/>
</dbReference>
<feature type="domain" description="Helicase ATP-binding" evidence="18">
    <location>
        <begin position="34"/>
        <end position="202"/>
    </location>
</feature>
<dbReference type="GO" id="GO:0016787">
    <property type="term" value="F:hydrolase activity"/>
    <property type="evidence" value="ECO:0007669"/>
    <property type="project" value="UniProtKB-KW"/>
</dbReference>
<keyword evidence="6" id="KW-0227">DNA damage</keyword>
<dbReference type="SUPFAM" id="SSF47819">
    <property type="entry name" value="HRDC-like"/>
    <property type="match status" value="1"/>
</dbReference>
<name>A0A512DNM6_9PROT</name>
<comment type="cofactor">
    <cofactor evidence="1">
        <name>Mg(2+)</name>
        <dbReference type="ChEBI" id="CHEBI:18420"/>
    </cofactor>
</comment>
<dbReference type="GO" id="GO:0043590">
    <property type="term" value="C:bacterial nucleoid"/>
    <property type="evidence" value="ECO:0007669"/>
    <property type="project" value="TreeGrafter"/>
</dbReference>
<dbReference type="FunFam" id="3.40.50.300:FF:000156">
    <property type="entry name" value="ATP-dependent DNA helicase recQ"/>
    <property type="match status" value="1"/>
</dbReference>
<dbReference type="SMART" id="SM00341">
    <property type="entry name" value="HRDC"/>
    <property type="match status" value="1"/>
</dbReference>
<dbReference type="EMBL" id="BJYZ01000009">
    <property type="protein sequence ID" value="GEO38082.1"/>
    <property type="molecule type" value="Genomic_DNA"/>
</dbReference>
<keyword evidence="4" id="KW-0479">Metal-binding</keyword>
<evidence type="ECO:0000256" key="4">
    <source>
        <dbReference type="ARBA" id="ARBA00022723"/>
    </source>
</evidence>
<protein>
    <recommendedName>
        <fullName evidence="16">DNA helicase RecQ</fullName>
        <ecNumber evidence="16">5.6.2.4</ecNumber>
    </recommendedName>
</protein>
<dbReference type="InterPro" id="IPR027417">
    <property type="entry name" value="P-loop_NTPase"/>
</dbReference>
<dbReference type="SMART" id="SM00490">
    <property type="entry name" value="HELICc"/>
    <property type="match status" value="1"/>
</dbReference>
<dbReference type="CDD" id="cd18794">
    <property type="entry name" value="SF2_C_RecQ"/>
    <property type="match status" value="1"/>
</dbReference>
<accession>A0A512DNM6</accession>
<evidence type="ECO:0000256" key="16">
    <source>
        <dbReference type="NCBIfam" id="TIGR01389"/>
    </source>
</evidence>
<organism evidence="20 21">
    <name type="scientific">Skermanella aerolata</name>
    <dbReference type="NCBI Taxonomy" id="393310"/>
    <lineage>
        <taxon>Bacteria</taxon>
        <taxon>Pseudomonadati</taxon>
        <taxon>Pseudomonadota</taxon>
        <taxon>Alphaproteobacteria</taxon>
        <taxon>Rhodospirillales</taxon>
        <taxon>Azospirillaceae</taxon>
        <taxon>Skermanella</taxon>
    </lineage>
</organism>
<dbReference type="PANTHER" id="PTHR13710:SF105">
    <property type="entry name" value="ATP-DEPENDENT DNA HELICASE Q1"/>
    <property type="match status" value="1"/>
</dbReference>
<keyword evidence="21" id="KW-1185">Reference proteome</keyword>
<keyword evidence="8 20" id="KW-0347">Helicase</keyword>
<gene>
    <name evidence="20" type="primary">recQ</name>
    <name evidence="20" type="ORF">SAE02_22300</name>
</gene>
<evidence type="ECO:0000259" key="18">
    <source>
        <dbReference type="PROSITE" id="PS51192"/>
    </source>
</evidence>
<dbReference type="GO" id="GO:0009432">
    <property type="term" value="P:SOS response"/>
    <property type="evidence" value="ECO:0007669"/>
    <property type="project" value="UniProtKB-UniRule"/>
</dbReference>
<evidence type="ECO:0000256" key="10">
    <source>
        <dbReference type="ARBA" id="ARBA00022840"/>
    </source>
</evidence>
<dbReference type="GO" id="GO:0006310">
    <property type="term" value="P:DNA recombination"/>
    <property type="evidence" value="ECO:0007669"/>
    <property type="project" value="UniProtKB-UniRule"/>
</dbReference>
<keyword evidence="7" id="KW-0378">Hydrolase</keyword>
<evidence type="ECO:0000256" key="2">
    <source>
        <dbReference type="ARBA" id="ARBA00001947"/>
    </source>
</evidence>